<name>A0ACA9LDE7_9GLOM</name>
<proteinExistence type="predicted"/>
<comment type="caution">
    <text evidence="1">The sequence shown here is derived from an EMBL/GenBank/DDBJ whole genome shotgun (WGS) entry which is preliminary data.</text>
</comment>
<evidence type="ECO:0000313" key="1">
    <source>
        <dbReference type="EMBL" id="CAG8523604.1"/>
    </source>
</evidence>
<organism evidence="1 2">
    <name type="scientific">Dentiscutata heterogama</name>
    <dbReference type="NCBI Taxonomy" id="1316150"/>
    <lineage>
        <taxon>Eukaryota</taxon>
        <taxon>Fungi</taxon>
        <taxon>Fungi incertae sedis</taxon>
        <taxon>Mucoromycota</taxon>
        <taxon>Glomeromycotina</taxon>
        <taxon>Glomeromycetes</taxon>
        <taxon>Diversisporales</taxon>
        <taxon>Gigasporaceae</taxon>
        <taxon>Dentiscutata</taxon>
    </lineage>
</organism>
<reference evidence="1" key="1">
    <citation type="submission" date="2021-06" db="EMBL/GenBank/DDBJ databases">
        <authorList>
            <person name="Kallberg Y."/>
            <person name="Tangrot J."/>
            <person name="Rosling A."/>
        </authorList>
    </citation>
    <scope>NUCLEOTIDE SEQUENCE</scope>
    <source>
        <strain evidence="1">IL203A</strain>
    </source>
</reference>
<feature type="non-terminal residue" evidence="1">
    <location>
        <position position="129"/>
    </location>
</feature>
<dbReference type="EMBL" id="CAJVPU010003814">
    <property type="protein sequence ID" value="CAG8523604.1"/>
    <property type="molecule type" value="Genomic_DNA"/>
</dbReference>
<gene>
    <name evidence="1" type="ORF">DHETER_LOCUS4038</name>
</gene>
<accession>A0ACA9LDE7</accession>
<dbReference type="Proteomes" id="UP000789702">
    <property type="component" value="Unassembled WGS sequence"/>
</dbReference>
<protein>
    <submittedName>
        <fullName evidence="1">16836_t:CDS:1</fullName>
    </submittedName>
</protein>
<evidence type="ECO:0000313" key="2">
    <source>
        <dbReference type="Proteomes" id="UP000789702"/>
    </source>
</evidence>
<keyword evidence="2" id="KW-1185">Reference proteome</keyword>
<sequence>MQERGHRRGWKKNWKNEENQEKRHEPKKDITCYSCGEPGHISQFCLSEKAPKKESEDKNKANYVEVATSYIDNDGWEDEVYTLGENRYQPYEGNSKKVAQAQLEARWENQLRTRRNVTSPPLVNLKAPD</sequence>